<dbReference type="EMBL" id="CP002501">
    <property type="protein sequence ID" value="AET40105.1"/>
    <property type="molecule type" value="Genomic_DNA"/>
</dbReference>
<dbReference type="RefSeq" id="XP_003646922.1">
    <property type="nucleotide sequence ID" value="XM_003646874.1"/>
</dbReference>
<dbReference type="InParanoid" id="I6NDG3"/>
<dbReference type="HOGENOM" id="CLU_077184_1_0_1"/>
<dbReference type="InterPro" id="IPR037504">
    <property type="entry name" value="PSI_induc_2"/>
</dbReference>
<dbReference type="GO" id="GO:0005935">
    <property type="term" value="C:cellular bud neck"/>
    <property type="evidence" value="ECO:0007669"/>
    <property type="project" value="EnsemblFungi"/>
</dbReference>
<sequence>MSVAVYQGKSFIDDVRNTTRSFGSWDTCMDNKGCKVISITGIVLGSIVAIWIVGSLLRCIKQGITGVVDFLCWPCCCLARHRSRRKDRRRAMQKYHMDSGPPPVIYQPVVQPEAVHLYNKDDYYSEGMKDKNSHAHEEKYYDLEVQKRGMVQNQYSRPDATKAPVVYDEDVNMGEEMLWSTNMASVPPPYTEKRKSLHRPYQAPYPSDST</sequence>
<organism evidence="3 4">
    <name type="scientific">Eremothecium cymbalariae (strain CBS 270.75 / DBVPG 7215 / KCTC 17166 / NRRL Y-17582)</name>
    <name type="common">Yeast</name>
    <dbReference type="NCBI Taxonomy" id="931890"/>
    <lineage>
        <taxon>Eukaryota</taxon>
        <taxon>Fungi</taxon>
        <taxon>Dikarya</taxon>
        <taxon>Ascomycota</taxon>
        <taxon>Saccharomycotina</taxon>
        <taxon>Saccharomycetes</taxon>
        <taxon>Saccharomycetales</taxon>
        <taxon>Saccharomycetaceae</taxon>
        <taxon>Eremothecium</taxon>
    </lineage>
</organism>
<proteinExistence type="predicted"/>
<gene>
    <name evidence="3" type="ordered locus">Ecym_5346</name>
</gene>
<keyword evidence="2" id="KW-0472">Membrane</keyword>
<dbReference type="PANTHER" id="PTHR40018">
    <property type="entry name" value="[PSI+] INDUCTION PROTEIN 2"/>
    <property type="match status" value="1"/>
</dbReference>
<keyword evidence="4" id="KW-1185">Reference proteome</keyword>
<keyword evidence="2" id="KW-0812">Transmembrane</keyword>
<evidence type="ECO:0000313" key="3">
    <source>
        <dbReference type="EMBL" id="AET40105.1"/>
    </source>
</evidence>
<evidence type="ECO:0000256" key="2">
    <source>
        <dbReference type="SAM" id="Phobius"/>
    </source>
</evidence>
<feature type="region of interest" description="Disordered" evidence="1">
    <location>
        <begin position="183"/>
        <end position="210"/>
    </location>
</feature>
<dbReference type="AlphaFoldDB" id="I6NDG3"/>
<name>I6NDG3_ERECY</name>
<keyword evidence="2" id="KW-1133">Transmembrane helix</keyword>
<dbReference type="KEGG" id="erc:Ecym_5346"/>
<evidence type="ECO:0000256" key="1">
    <source>
        <dbReference type="SAM" id="MobiDB-lite"/>
    </source>
</evidence>
<dbReference type="GO" id="GO:0005886">
    <property type="term" value="C:plasma membrane"/>
    <property type="evidence" value="ECO:0007669"/>
    <property type="project" value="EnsemblFungi"/>
</dbReference>
<dbReference type="PANTHER" id="PTHR40018:SF1">
    <property type="entry name" value="[PSI+] INDUCTION PROTEIN 2"/>
    <property type="match status" value="1"/>
</dbReference>
<evidence type="ECO:0008006" key="5">
    <source>
        <dbReference type="Google" id="ProtNLM"/>
    </source>
</evidence>
<protein>
    <recommendedName>
        <fullName evidence="5">[PSI+] induction protein 2</fullName>
    </recommendedName>
</protein>
<dbReference type="GeneID" id="11470784"/>
<dbReference type="eggNOG" id="ENOG502S5JV">
    <property type="taxonomic scope" value="Eukaryota"/>
</dbReference>
<dbReference type="OrthoDB" id="3980401at2759"/>
<feature type="transmembrane region" description="Helical" evidence="2">
    <location>
        <begin position="36"/>
        <end position="57"/>
    </location>
</feature>
<dbReference type="Proteomes" id="UP000006790">
    <property type="component" value="Chromosome 5"/>
</dbReference>
<dbReference type="OMA" id="KPCKIIA"/>
<reference evidence="3 4" key="1">
    <citation type="journal article" date="2011" name="G3 (Bethesda)">
        <title>Genome evolution in the Eremothecium clade of the Saccharomyces complex revealed by comparative genomics.</title>
        <authorList>
            <person name="Wendland J."/>
            <person name="Walther A."/>
        </authorList>
    </citation>
    <scope>NUCLEOTIDE SEQUENCE [LARGE SCALE GENOMIC DNA]</scope>
    <source>
        <strain evidence="4">CBS 270.75 / DBVPG 7215 / KCTC 17166 / NRRL Y-17582</strain>
    </source>
</reference>
<evidence type="ECO:0000313" key="4">
    <source>
        <dbReference type="Proteomes" id="UP000006790"/>
    </source>
</evidence>
<dbReference type="FunCoup" id="I6NDG3">
    <property type="interactions" value="29"/>
</dbReference>
<accession>I6NDG3</accession>